<evidence type="ECO:0000256" key="4">
    <source>
        <dbReference type="ARBA" id="ARBA00022989"/>
    </source>
</evidence>
<evidence type="ECO:0000256" key="2">
    <source>
        <dbReference type="ARBA" id="ARBA00022475"/>
    </source>
</evidence>
<feature type="transmembrane region" description="Helical" evidence="6">
    <location>
        <begin position="59"/>
        <end position="80"/>
    </location>
</feature>
<feature type="transmembrane region" description="Helical" evidence="6">
    <location>
        <begin position="112"/>
        <end position="130"/>
    </location>
</feature>
<evidence type="ECO:0000256" key="5">
    <source>
        <dbReference type="ARBA" id="ARBA00023136"/>
    </source>
</evidence>
<dbReference type="InterPro" id="IPR005495">
    <property type="entry name" value="LptG/LptF_permease"/>
</dbReference>
<accession>A0A4D7QPX1</accession>
<evidence type="ECO:0000256" key="6">
    <source>
        <dbReference type="SAM" id="Phobius"/>
    </source>
</evidence>
<keyword evidence="5 6" id="KW-0472">Membrane</keyword>
<evidence type="ECO:0000256" key="3">
    <source>
        <dbReference type="ARBA" id="ARBA00022692"/>
    </source>
</evidence>
<keyword evidence="3 6" id="KW-0812">Transmembrane</keyword>
<reference evidence="7 8" key="1">
    <citation type="submission" date="2019-04" db="EMBL/GenBank/DDBJ databases">
        <title>Phreatobacter aquaticus sp. nov.</title>
        <authorList>
            <person name="Choi A."/>
            <person name="Baek K."/>
        </authorList>
    </citation>
    <scope>NUCLEOTIDE SEQUENCE [LARGE SCALE GENOMIC DNA]</scope>
    <source>
        <strain evidence="7 8">NMCR1094</strain>
    </source>
</reference>
<dbReference type="KEGG" id="paqt:E8L99_10620"/>
<name>A0A4D7QPX1_9HYPH</name>
<keyword evidence="2" id="KW-1003">Cell membrane</keyword>
<dbReference type="Pfam" id="PF03739">
    <property type="entry name" value="LptF_LptG"/>
    <property type="match status" value="1"/>
</dbReference>
<gene>
    <name evidence="7" type="ORF">E8L99_10620</name>
</gene>
<dbReference type="Proteomes" id="UP000298588">
    <property type="component" value="Chromosome"/>
</dbReference>
<organism evidence="7 8">
    <name type="scientific">Phreatobacter aquaticus</name>
    <dbReference type="NCBI Taxonomy" id="2570229"/>
    <lineage>
        <taxon>Bacteria</taxon>
        <taxon>Pseudomonadati</taxon>
        <taxon>Pseudomonadota</taxon>
        <taxon>Alphaproteobacteria</taxon>
        <taxon>Hyphomicrobiales</taxon>
        <taxon>Phreatobacteraceae</taxon>
        <taxon>Phreatobacter</taxon>
    </lineage>
</organism>
<feature type="transmembrane region" description="Helical" evidence="6">
    <location>
        <begin position="341"/>
        <end position="361"/>
    </location>
</feature>
<feature type="transmembrane region" description="Helical" evidence="6">
    <location>
        <begin position="150"/>
        <end position="173"/>
    </location>
</feature>
<feature type="transmembrane region" description="Helical" evidence="6">
    <location>
        <begin position="400"/>
        <end position="419"/>
    </location>
</feature>
<evidence type="ECO:0000313" key="7">
    <source>
        <dbReference type="EMBL" id="QCK86172.1"/>
    </source>
</evidence>
<protein>
    <submittedName>
        <fullName evidence="7">LptF/LptG family permease</fullName>
    </submittedName>
</protein>
<comment type="subcellular location">
    <subcellularLocation>
        <location evidence="1">Cell membrane</location>
        <topology evidence="1">Multi-pass membrane protein</topology>
    </subcellularLocation>
</comment>
<keyword evidence="8" id="KW-1185">Reference proteome</keyword>
<keyword evidence="4 6" id="KW-1133">Transmembrane helix</keyword>
<dbReference type="EMBL" id="CP039865">
    <property type="protein sequence ID" value="QCK86172.1"/>
    <property type="molecule type" value="Genomic_DNA"/>
</dbReference>
<evidence type="ECO:0000313" key="8">
    <source>
        <dbReference type="Proteomes" id="UP000298588"/>
    </source>
</evidence>
<proteinExistence type="predicted"/>
<dbReference type="GO" id="GO:0005886">
    <property type="term" value="C:plasma membrane"/>
    <property type="evidence" value="ECO:0007669"/>
    <property type="project" value="UniProtKB-SubCell"/>
</dbReference>
<evidence type="ECO:0000256" key="1">
    <source>
        <dbReference type="ARBA" id="ARBA00004651"/>
    </source>
</evidence>
<feature type="transmembrane region" description="Helical" evidence="6">
    <location>
        <begin position="367"/>
        <end position="388"/>
    </location>
</feature>
<dbReference type="AlphaFoldDB" id="A0A4D7QPX1"/>
<dbReference type="OrthoDB" id="8477500at2"/>
<sequence length="433" mass="46543">MARTIYTVCSRHVVRIPRNRQAANARLVQLEPGLSSLIHFLREITSGKRRFPRQQTRQVIRDVVWQVGLVLLLIESVFVAEKLLSGLLVELLAVSASFGKSLFLMAALMPEVFELALPAALLIAVYRVALGMREDREFLVLSSAGIPPYGLVRLILKIGLGAQVIALLVSGLVEPLSRFAFREVMFVAQYSALAGGTITKTRLIDTRVGTVWASPRSDEPENPRLFVRQEPQAGQERIVVANGARLTDPDRAGRVSLLLFDFSVDDFVVPPASLVPAGRPVRPMSAPVSSLRGQSTSQSMVINDVIALDPRGRDVAELTTIELFWSAGTDRAHLLALGKRLGRSLLCLLAPLIALIALSWTTRANQAFILPLACAGLMATEIIGTAALGTLAGTGLVPTLVLLVIFAATLTLALSGIAASRSSAIARPGLGRS</sequence>